<reference evidence="1 2" key="1">
    <citation type="submission" date="2012-08" db="EMBL/GenBank/DDBJ databases">
        <title>Whole genome shotgun sequence of Kineosphaera limosa NBRC 100340.</title>
        <authorList>
            <person name="Yoshida I."/>
            <person name="Isaki S."/>
            <person name="Hosoyama A."/>
            <person name="Tsuchikane K."/>
            <person name="Katsumata H."/>
            <person name="Ando Y."/>
            <person name="Ohji S."/>
            <person name="Hamada M."/>
            <person name="Tamura T."/>
            <person name="Yamazoe A."/>
            <person name="Yamazaki S."/>
            <person name="Fujita N."/>
        </authorList>
    </citation>
    <scope>NUCLEOTIDE SEQUENCE [LARGE SCALE GENOMIC DNA]</scope>
    <source>
        <strain evidence="1 2">NBRC 100340</strain>
    </source>
</reference>
<dbReference type="Proteomes" id="UP000008366">
    <property type="component" value="Unassembled WGS sequence"/>
</dbReference>
<organism evidence="1 2">
    <name type="scientific">Kineosphaera limosa NBRC 100340</name>
    <dbReference type="NCBI Taxonomy" id="1184609"/>
    <lineage>
        <taxon>Bacteria</taxon>
        <taxon>Bacillati</taxon>
        <taxon>Actinomycetota</taxon>
        <taxon>Actinomycetes</taxon>
        <taxon>Micrococcales</taxon>
        <taxon>Dermatophilaceae</taxon>
        <taxon>Kineosphaera</taxon>
    </lineage>
</organism>
<name>K6WYC4_9MICO</name>
<gene>
    <name evidence="1" type="ORF">KILIM_057_00030</name>
</gene>
<evidence type="ECO:0000313" key="2">
    <source>
        <dbReference type="Proteomes" id="UP000008366"/>
    </source>
</evidence>
<dbReference type="AlphaFoldDB" id="K6WYC4"/>
<keyword evidence="2" id="KW-1185">Reference proteome</keyword>
<accession>K6WYC4</accession>
<sequence length="161" mass="17613">MFGRRKNQPDQYPSPYEGSDWAALRDYLERRAPLLDAHADPMFRPREQLVTIERLDVSVGVAGEPSVARWVQLLGGGPTVILQANTSPRAADDRGLLERGWSVFEPRGGPVLLNATVALDAGGCHQIVEMALDALTAPPRGEDPVHLRVVDAACRPQEQRG</sequence>
<proteinExistence type="predicted"/>
<dbReference type="EMBL" id="BAHD01000057">
    <property type="protein sequence ID" value="GAB97112.1"/>
    <property type="molecule type" value="Genomic_DNA"/>
</dbReference>
<protein>
    <submittedName>
        <fullName evidence="1">Uncharacterized protein</fullName>
    </submittedName>
</protein>
<comment type="caution">
    <text evidence="1">The sequence shown here is derived from an EMBL/GenBank/DDBJ whole genome shotgun (WGS) entry which is preliminary data.</text>
</comment>
<evidence type="ECO:0000313" key="1">
    <source>
        <dbReference type="EMBL" id="GAB97112.1"/>
    </source>
</evidence>